<sequence>MEKLWLESGFRYNNRDVDWLNFNQRVLQEAKDTSNPILERVKFLAIFSSNLDEFFKVRVSKLRQIGKVDKSMRSPLGIKPKKTLRHILERVHFLQEEFGRIYRDSILPELNKNNIQILEISEYDDAHRSYLNLLFKEEIKPGLNLLKGTDLKIDNFMDGQLYLAILLDKPTKLAFVSVDKQKWDRFIKIPSKDGIVSYAFFEDVLKLNASFFFPNKSILGMYNIKVSRDAELYLDDDYQGEWIQRIYDALQKRQDGQPTRLLFEGSMPKHVQHLLEEQLGLDKIDLVKGGGHHNFSDFFNFTAYYGNRKEFFNDPMPPIVHRAFEDSDDYFQLIADKDRILHFPYQSFSYVEKWLQQAATDPNVHSIQISLYRIAKDSELTSALLKAIRNGKEVTVFVEAKARFDEENNIGWGQVFEKEGGTVFYSFPNVKVHSKILLIKRRENGKSKAYAYIGTGNFNAKTARIYCDHGLFTAHSGITNDLDQVFLVLKRKVLVPKLNHLLASPYNSRLTFEHLVLKEIENALNGFPAGITLKMNSLEDKNMIDWLYRASKAGVRVHLLVRGFCCLVPEVPNLSENIVVRSIVDRFLEHGRVFLFHNAGDEKMFMGSADWMPRNLDRRIEVITPILDSNVFNELKQILALQFSDNVKARRVAPGDNMNLYHPIKKGERPIRSQYAIYDYLADAMLE</sequence>
<dbReference type="Pfam" id="PF17941">
    <property type="entry name" value="PP_kinase_C_1"/>
    <property type="match status" value="1"/>
</dbReference>
<keyword evidence="1 7" id="KW-0597">Phosphoprotein</keyword>
<dbReference type="PANTHER" id="PTHR30218">
    <property type="entry name" value="POLYPHOSPHATE KINASE"/>
    <property type="match status" value="1"/>
</dbReference>
<dbReference type="RefSeq" id="WP_275614583.1">
    <property type="nucleotide sequence ID" value="NZ_JARFVA010000002.1"/>
</dbReference>
<keyword evidence="4 7" id="KW-0418">Kinase</keyword>
<comment type="similarity">
    <text evidence="7 8">Belongs to the polyphosphate kinase 1 (PPK1) family.</text>
</comment>
<feature type="binding site" evidence="7">
    <location>
        <position position="50"/>
    </location>
    <ligand>
        <name>ATP</name>
        <dbReference type="ChEBI" id="CHEBI:30616"/>
    </ligand>
</feature>
<feature type="domain" description="PLD phosphodiesterase" evidence="9">
    <location>
        <begin position="428"/>
        <end position="462"/>
    </location>
</feature>
<evidence type="ECO:0000256" key="2">
    <source>
        <dbReference type="ARBA" id="ARBA00022679"/>
    </source>
</evidence>
<dbReference type="EMBL" id="JARFVA010000002">
    <property type="protein sequence ID" value="MDF0707425.1"/>
    <property type="molecule type" value="Genomic_DNA"/>
</dbReference>
<keyword evidence="3 7" id="KW-0547">Nucleotide-binding</keyword>
<evidence type="ECO:0000256" key="7">
    <source>
        <dbReference type="HAMAP-Rule" id="MF_00347"/>
    </source>
</evidence>
<dbReference type="PANTHER" id="PTHR30218:SF0">
    <property type="entry name" value="POLYPHOSPHATE KINASE"/>
    <property type="match status" value="1"/>
</dbReference>
<dbReference type="NCBIfam" id="NF003917">
    <property type="entry name" value="PRK05443.1-1"/>
    <property type="match status" value="1"/>
</dbReference>
<gene>
    <name evidence="10" type="primary">ppk1</name>
    <name evidence="7" type="synonym">ppk</name>
    <name evidence="10" type="ORF">PY091_09370</name>
</gene>
<dbReference type="InterPro" id="IPR036830">
    <property type="entry name" value="PP_kinase_middle_dom_sf"/>
</dbReference>
<keyword evidence="6 7" id="KW-0460">Magnesium</keyword>
<comment type="function">
    <text evidence="7 8">Catalyzes the reversible transfer of the terminal phosphate of ATP to form a long-chain polyphosphate (polyP).</text>
</comment>
<dbReference type="Gene3D" id="1.20.58.310">
    <property type="entry name" value="Polyphosphate kinase N-terminal domain"/>
    <property type="match status" value="1"/>
</dbReference>
<dbReference type="Pfam" id="PF13089">
    <property type="entry name" value="PP_kinase_N"/>
    <property type="match status" value="1"/>
</dbReference>
<evidence type="ECO:0000256" key="5">
    <source>
        <dbReference type="ARBA" id="ARBA00022840"/>
    </source>
</evidence>
<keyword evidence="5 7" id="KW-0067">ATP-binding</keyword>
<dbReference type="PIRSF" id="PIRSF015589">
    <property type="entry name" value="PP_kinase"/>
    <property type="match status" value="1"/>
</dbReference>
<dbReference type="GO" id="GO:0008976">
    <property type="term" value="F:polyphosphate kinase activity"/>
    <property type="evidence" value="ECO:0007669"/>
    <property type="project" value="UniProtKB-EC"/>
</dbReference>
<dbReference type="Proteomes" id="UP001217083">
    <property type="component" value="Unassembled WGS sequence"/>
</dbReference>
<reference evidence="10 11" key="1">
    <citation type="submission" date="2023-03" db="EMBL/GenBank/DDBJ databases">
        <title>Muricauda XX sp. nov. and Muricauda XXX sp. nov., two novel species isolated from Okinawa Trough.</title>
        <authorList>
            <person name="Cao W."/>
            <person name="Deng X."/>
        </authorList>
    </citation>
    <scope>NUCLEOTIDE SEQUENCE [LARGE SCALE GENOMIC DNA]</scope>
    <source>
        <strain evidence="10 11">81s02</strain>
    </source>
</reference>
<comment type="caution">
    <text evidence="10">The sequence shown here is derived from an EMBL/GenBank/DDBJ whole genome shotgun (WGS) entry which is preliminary data.</text>
</comment>
<name>A0ABT5XNF8_9FLAO</name>
<feature type="active site" description="Phosphohistidine intermediate" evidence="7">
    <location>
        <position position="433"/>
    </location>
</feature>
<organism evidence="10 11">
    <name type="scientific">Flagellimonas okinawensis</name>
    <dbReference type="NCBI Taxonomy" id="3031324"/>
    <lineage>
        <taxon>Bacteria</taxon>
        <taxon>Pseudomonadati</taxon>
        <taxon>Bacteroidota</taxon>
        <taxon>Flavobacteriia</taxon>
        <taxon>Flavobacteriales</taxon>
        <taxon>Flavobacteriaceae</taxon>
        <taxon>Flagellimonas</taxon>
    </lineage>
</organism>
<dbReference type="InterPro" id="IPR041108">
    <property type="entry name" value="PP_kinase_C_1"/>
</dbReference>
<dbReference type="CDD" id="cd09167">
    <property type="entry name" value="PLDc_EcPPK1_C2_like"/>
    <property type="match status" value="1"/>
</dbReference>
<dbReference type="NCBIfam" id="TIGR03705">
    <property type="entry name" value="poly_P_kin"/>
    <property type="match status" value="1"/>
</dbReference>
<keyword evidence="11" id="KW-1185">Reference proteome</keyword>
<proteinExistence type="inferred from homology"/>
<comment type="catalytic activity">
    <reaction evidence="7 8">
        <text>[phosphate](n) + ATP = [phosphate](n+1) + ADP</text>
        <dbReference type="Rhea" id="RHEA:19573"/>
        <dbReference type="Rhea" id="RHEA-COMP:9859"/>
        <dbReference type="Rhea" id="RHEA-COMP:14280"/>
        <dbReference type="ChEBI" id="CHEBI:16838"/>
        <dbReference type="ChEBI" id="CHEBI:30616"/>
        <dbReference type="ChEBI" id="CHEBI:456216"/>
        <dbReference type="EC" id="2.7.4.1"/>
    </reaction>
</comment>
<comment type="cofactor">
    <cofactor evidence="7">
        <name>Mg(2+)</name>
        <dbReference type="ChEBI" id="CHEBI:18420"/>
    </cofactor>
</comment>
<feature type="binding site" evidence="7">
    <location>
        <position position="373"/>
    </location>
    <ligand>
        <name>Mg(2+)</name>
        <dbReference type="ChEBI" id="CHEBI:18420"/>
    </ligand>
</feature>
<dbReference type="SUPFAM" id="SSF140356">
    <property type="entry name" value="PPK N-terminal domain-like"/>
    <property type="match status" value="1"/>
</dbReference>
<feature type="binding site" evidence="7">
    <location>
        <position position="403"/>
    </location>
    <ligand>
        <name>Mg(2+)</name>
        <dbReference type="ChEBI" id="CHEBI:18420"/>
    </ligand>
</feature>
<dbReference type="PROSITE" id="PS50035">
    <property type="entry name" value="PLD"/>
    <property type="match status" value="1"/>
</dbReference>
<dbReference type="SUPFAM" id="SSF143724">
    <property type="entry name" value="PHP14-like"/>
    <property type="match status" value="1"/>
</dbReference>
<keyword evidence="2 7" id="KW-0808">Transferase</keyword>
<evidence type="ECO:0000313" key="11">
    <source>
        <dbReference type="Proteomes" id="UP001217083"/>
    </source>
</evidence>
<dbReference type="InterPro" id="IPR024953">
    <property type="entry name" value="PP_kinase_middle"/>
</dbReference>
<evidence type="ECO:0000256" key="4">
    <source>
        <dbReference type="ARBA" id="ARBA00022777"/>
    </source>
</evidence>
<dbReference type="InterPro" id="IPR001736">
    <property type="entry name" value="PLipase_D/transphosphatidylase"/>
</dbReference>
<comment type="PTM">
    <text evidence="7 8">An intermediate of this reaction is the autophosphorylated ppk in which a phosphate is covalently linked to a histidine residue through a N-P bond.</text>
</comment>
<feature type="binding site" evidence="7">
    <location>
        <position position="590"/>
    </location>
    <ligand>
        <name>ATP</name>
        <dbReference type="ChEBI" id="CHEBI:30616"/>
    </ligand>
</feature>
<keyword evidence="7" id="KW-0479">Metal-binding</keyword>
<feature type="binding site" evidence="7">
    <location>
        <position position="562"/>
    </location>
    <ligand>
        <name>ATP</name>
        <dbReference type="ChEBI" id="CHEBI:30616"/>
    </ligand>
</feature>
<dbReference type="Gene3D" id="3.30.870.10">
    <property type="entry name" value="Endonuclease Chain A"/>
    <property type="match status" value="2"/>
</dbReference>
<dbReference type="Pfam" id="PF02503">
    <property type="entry name" value="PP_kinase"/>
    <property type="match status" value="1"/>
</dbReference>
<dbReference type="SUPFAM" id="SSF56024">
    <property type="entry name" value="Phospholipase D/nuclease"/>
    <property type="match status" value="2"/>
</dbReference>
<dbReference type="InterPro" id="IPR025198">
    <property type="entry name" value="PPK_N_dom"/>
</dbReference>
<dbReference type="InterPro" id="IPR003414">
    <property type="entry name" value="PP_kinase"/>
</dbReference>
<accession>A0ABT5XNF8</accession>
<dbReference type="Gene3D" id="3.30.1840.10">
    <property type="entry name" value="Polyphosphate kinase middle domain"/>
    <property type="match status" value="1"/>
</dbReference>
<evidence type="ECO:0000256" key="8">
    <source>
        <dbReference type="RuleBase" id="RU003800"/>
    </source>
</evidence>
<dbReference type="HAMAP" id="MF_00347">
    <property type="entry name" value="Polyphosphate_kinase"/>
    <property type="match status" value="1"/>
</dbReference>
<protein>
    <recommendedName>
        <fullName evidence="7 8">Polyphosphate kinase</fullName>
        <ecNumber evidence="7 8">2.7.4.1</ecNumber>
    </recommendedName>
    <alternativeName>
        <fullName evidence="7">ATP-polyphosphate phosphotransferase</fullName>
    </alternativeName>
    <alternativeName>
        <fullName evidence="7">Polyphosphoric acid kinase</fullName>
    </alternativeName>
</protein>
<dbReference type="EC" id="2.7.4.1" evidence="7 8"/>
<evidence type="ECO:0000256" key="3">
    <source>
        <dbReference type="ARBA" id="ARBA00022741"/>
    </source>
</evidence>
<feature type="binding site" evidence="7">
    <location>
        <position position="466"/>
    </location>
    <ligand>
        <name>ATP</name>
        <dbReference type="ChEBI" id="CHEBI:30616"/>
    </ligand>
</feature>
<dbReference type="InterPro" id="IPR025200">
    <property type="entry name" value="PPK_C_dom2"/>
</dbReference>
<evidence type="ECO:0000259" key="9">
    <source>
        <dbReference type="PROSITE" id="PS50035"/>
    </source>
</evidence>
<evidence type="ECO:0000256" key="1">
    <source>
        <dbReference type="ARBA" id="ARBA00022553"/>
    </source>
</evidence>
<dbReference type="CDD" id="cd09164">
    <property type="entry name" value="PLDc_EcPPK1_C1_like"/>
    <property type="match status" value="1"/>
</dbReference>
<dbReference type="Pfam" id="PF13090">
    <property type="entry name" value="PP_kinase_C"/>
    <property type="match status" value="1"/>
</dbReference>
<evidence type="ECO:0000313" key="10">
    <source>
        <dbReference type="EMBL" id="MDF0707425.1"/>
    </source>
</evidence>
<dbReference type="InterPro" id="IPR036832">
    <property type="entry name" value="PPK_N_dom_sf"/>
</dbReference>
<evidence type="ECO:0000256" key="6">
    <source>
        <dbReference type="ARBA" id="ARBA00022842"/>
    </source>
</evidence>